<dbReference type="WBParaSite" id="nRc.2.0.1.t17114-RA">
    <property type="protein sequence ID" value="nRc.2.0.1.t17114-RA"/>
    <property type="gene ID" value="nRc.2.0.1.g17114"/>
</dbReference>
<keyword evidence="2" id="KW-1185">Reference proteome</keyword>
<evidence type="ECO:0000256" key="1">
    <source>
        <dbReference type="SAM" id="MobiDB-lite"/>
    </source>
</evidence>
<evidence type="ECO:0000313" key="3">
    <source>
        <dbReference type="WBParaSite" id="nRc.2.0.1.t17114-RA"/>
    </source>
</evidence>
<feature type="region of interest" description="Disordered" evidence="1">
    <location>
        <begin position="101"/>
        <end position="193"/>
    </location>
</feature>
<dbReference type="Proteomes" id="UP000887565">
    <property type="component" value="Unplaced"/>
</dbReference>
<sequence>MDYLDTLKEEIQHILLLQTSPGSSNSLNGSGYSSSSHTTPGRITDTNSLTATAGATTTEACDSIATDGTCGCSNPTSPQHVHASSRSPWPAYSKAWTLRTLREKPNIKNPQNTNDGRTLHKANAATSTSRAERGKTPSERTTCRREQREKQKTREEAGKSSQTILTQLPKPTSTKTAVPTKQPPPADQPPVDTTHATSHALVMMATIKKLSNLTLQTAIAVNMNAWMMHRCTALKVSKSARCTRLVFRKICTGAVSAGHHQS</sequence>
<feature type="compositionally biased region" description="Basic and acidic residues" evidence="1">
    <location>
        <begin position="130"/>
        <end position="158"/>
    </location>
</feature>
<organism evidence="2 3">
    <name type="scientific">Romanomermis culicivorax</name>
    <name type="common">Nematode worm</name>
    <dbReference type="NCBI Taxonomy" id="13658"/>
    <lineage>
        <taxon>Eukaryota</taxon>
        <taxon>Metazoa</taxon>
        <taxon>Ecdysozoa</taxon>
        <taxon>Nematoda</taxon>
        <taxon>Enoplea</taxon>
        <taxon>Dorylaimia</taxon>
        <taxon>Mermithida</taxon>
        <taxon>Mermithoidea</taxon>
        <taxon>Mermithidae</taxon>
        <taxon>Romanomermis</taxon>
    </lineage>
</organism>
<reference evidence="3" key="1">
    <citation type="submission" date="2022-11" db="UniProtKB">
        <authorList>
            <consortium name="WormBaseParasite"/>
        </authorList>
    </citation>
    <scope>IDENTIFICATION</scope>
</reference>
<protein>
    <submittedName>
        <fullName evidence="3">Uncharacterized protein</fullName>
    </submittedName>
</protein>
<feature type="compositionally biased region" description="Polar residues" evidence="1">
    <location>
        <begin position="159"/>
        <end position="177"/>
    </location>
</feature>
<proteinExistence type="predicted"/>
<feature type="compositionally biased region" description="Polar residues" evidence="1">
    <location>
        <begin position="37"/>
        <end position="47"/>
    </location>
</feature>
<evidence type="ECO:0000313" key="2">
    <source>
        <dbReference type="Proteomes" id="UP000887565"/>
    </source>
</evidence>
<feature type="compositionally biased region" description="Low complexity" evidence="1">
    <location>
        <begin position="20"/>
        <end position="36"/>
    </location>
</feature>
<name>A0A915IUP6_ROMCU</name>
<feature type="region of interest" description="Disordered" evidence="1">
    <location>
        <begin position="20"/>
        <end position="47"/>
    </location>
</feature>
<dbReference type="AlphaFoldDB" id="A0A915IUP6"/>
<accession>A0A915IUP6</accession>